<gene>
    <name evidence="2" type="ORF">NTJ_02205</name>
</gene>
<feature type="compositionally biased region" description="Basic and acidic residues" evidence="1">
    <location>
        <begin position="107"/>
        <end position="116"/>
    </location>
</feature>
<protein>
    <submittedName>
        <fullName evidence="2">Uncharacterized protein</fullName>
    </submittedName>
</protein>
<feature type="region of interest" description="Disordered" evidence="1">
    <location>
        <begin position="35"/>
        <end position="116"/>
    </location>
</feature>
<evidence type="ECO:0000256" key="1">
    <source>
        <dbReference type="SAM" id="MobiDB-lite"/>
    </source>
</evidence>
<sequence>MNQRILRSSANFLDPLRSLSRIAVRLTMRRKTALPIVSRTGTSGGAKSRIKRTAESVEPSPPINQRWKDRARRSGVASSRGSVAKVSRPTKPTPSRFVGGVCGASGGRDDGVTYGS</sequence>
<feature type="compositionally biased region" description="Low complexity" evidence="1">
    <location>
        <begin position="74"/>
        <end position="87"/>
    </location>
</feature>
<name>A0ABN7AAS0_9HEMI</name>
<accession>A0ABN7AAS0</accession>
<evidence type="ECO:0000313" key="3">
    <source>
        <dbReference type="Proteomes" id="UP001307889"/>
    </source>
</evidence>
<proteinExistence type="predicted"/>
<dbReference type="Proteomes" id="UP001307889">
    <property type="component" value="Chromosome 1"/>
</dbReference>
<reference evidence="2 3" key="1">
    <citation type="submission" date="2023-09" db="EMBL/GenBank/DDBJ databases">
        <title>Nesidiocoris tenuis whole genome shotgun sequence.</title>
        <authorList>
            <person name="Shibata T."/>
            <person name="Shimoda M."/>
            <person name="Kobayashi T."/>
            <person name="Uehara T."/>
        </authorList>
    </citation>
    <scope>NUCLEOTIDE SEQUENCE [LARGE SCALE GENOMIC DNA]</scope>
    <source>
        <strain evidence="2 3">Japan</strain>
    </source>
</reference>
<keyword evidence="3" id="KW-1185">Reference proteome</keyword>
<organism evidence="2 3">
    <name type="scientific">Nesidiocoris tenuis</name>
    <dbReference type="NCBI Taxonomy" id="355587"/>
    <lineage>
        <taxon>Eukaryota</taxon>
        <taxon>Metazoa</taxon>
        <taxon>Ecdysozoa</taxon>
        <taxon>Arthropoda</taxon>
        <taxon>Hexapoda</taxon>
        <taxon>Insecta</taxon>
        <taxon>Pterygota</taxon>
        <taxon>Neoptera</taxon>
        <taxon>Paraneoptera</taxon>
        <taxon>Hemiptera</taxon>
        <taxon>Heteroptera</taxon>
        <taxon>Panheteroptera</taxon>
        <taxon>Cimicomorpha</taxon>
        <taxon>Miridae</taxon>
        <taxon>Dicyphina</taxon>
        <taxon>Nesidiocoris</taxon>
    </lineage>
</organism>
<dbReference type="EMBL" id="AP028909">
    <property type="protein sequence ID" value="BES89398.1"/>
    <property type="molecule type" value="Genomic_DNA"/>
</dbReference>
<evidence type="ECO:0000313" key="2">
    <source>
        <dbReference type="EMBL" id="BES89398.1"/>
    </source>
</evidence>